<comment type="subcellular location">
    <subcellularLocation>
        <location evidence="1">Membrane</location>
        <topology evidence="1">Multi-pass membrane protein</topology>
    </subcellularLocation>
</comment>
<dbReference type="InterPro" id="IPR033118">
    <property type="entry name" value="EXPERA"/>
</dbReference>
<keyword evidence="9" id="KW-1185">Reference proteome</keyword>
<sequence>MGLSTLIDTILFIFFLFIAIVAPLFDAQTCLPSNFFPDFLVDLKTTYARDNGDYLIAEKPNFFIGLIWLELLVQWPLSIANVYGILRKKSWLQTTCLIYGVCTVTAMSADRALQGSPLPSNTTIFRGALTLREPDSGCPWGSRPHTPDMLIGVPISGLAFGRYSPLVISYHSRKFSSFINGGVISELLNESRIQDTMWVPWVFPKGSSPFTNFMQGHVVLWDDDPFLEVAILSELVRSRKASDKLLMIYDPFLGLGLLATLRGIIPCSLMTASSSITRSGAARKKRA</sequence>
<dbReference type="OrthoDB" id="433124at2759"/>
<dbReference type="PROSITE" id="PS51751">
    <property type="entry name" value="EXPERA"/>
    <property type="match status" value="1"/>
</dbReference>
<dbReference type="GO" id="GO:0016020">
    <property type="term" value="C:membrane"/>
    <property type="evidence" value="ECO:0007669"/>
    <property type="project" value="UniProtKB-SubCell"/>
</dbReference>
<dbReference type="Pfam" id="PF05241">
    <property type="entry name" value="EBP"/>
    <property type="match status" value="1"/>
</dbReference>
<evidence type="ECO:0000259" key="7">
    <source>
        <dbReference type="PROSITE" id="PS51751"/>
    </source>
</evidence>
<dbReference type="AlphaFoldDB" id="A0A7J7P9E6"/>
<evidence type="ECO:0000256" key="6">
    <source>
        <dbReference type="SAM" id="Phobius"/>
    </source>
</evidence>
<dbReference type="PANTHER" id="PTHR31204:SF1">
    <property type="entry name" value="SIGMA INTRACELLULAR RECEPTOR 2"/>
    <property type="match status" value="1"/>
</dbReference>
<proteinExistence type="predicted"/>
<feature type="domain" description="EXPERA" evidence="7">
    <location>
        <begin position="7"/>
        <end position="138"/>
    </location>
</feature>
<keyword evidence="4 5" id="KW-0472">Membrane</keyword>
<dbReference type="InterPro" id="IPR051987">
    <property type="entry name" value="Sigma-2_receptor-like"/>
</dbReference>
<organism evidence="8 9">
    <name type="scientific">Kingdonia uniflora</name>
    <dbReference type="NCBI Taxonomy" id="39325"/>
    <lineage>
        <taxon>Eukaryota</taxon>
        <taxon>Viridiplantae</taxon>
        <taxon>Streptophyta</taxon>
        <taxon>Embryophyta</taxon>
        <taxon>Tracheophyta</taxon>
        <taxon>Spermatophyta</taxon>
        <taxon>Magnoliopsida</taxon>
        <taxon>Ranunculales</taxon>
        <taxon>Circaeasteraceae</taxon>
        <taxon>Kingdonia</taxon>
    </lineage>
</organism>
<name>A0A7J7P9E6_9MAGN</name>
<evidence type="ECO:0000256" key="3">
    <source>
        <dbReference type="ARBA" id="ARBA00022989"/>
    </source>
</evidence>
<dbReference type="PANTHER" id="PTHR31204">
    <property type="entry name" value="SIGMA INTRACELLULAR RECEPTOR 2"/>
    <property type="match status" value="1"/>
</dbReference>
<gene>
    <name evidence="8" type="ORF">GIB67_035891</name>
</gene>
<evidence type="ECO:0000256" key="1">
    <source>
        <dbReference type="ARBA" id="ARBA00004141"/>
    </source>
</evidence>
<keyword evidence="2 5" id="KW-0812">Transmembrane</keyword>
<evidence type="ECO:0000256" key="2">
    <source>
        <dbReference type="ARBA" id="ARBA00022692"/>
    </source>
</evidence>
<protein>
    <recommendedName>
        <fullName evidence="7">EXPERA domain-containing protein</fullName>
    </recommendedName>
</protein>
<dbReference type="Proteomes" id="UP000541444">
    <property type="component" value="Unassembled WGS sequence"/>
</dbReference>
<feature type="transmembrane region" description="Helical" evidence="6">
    <location>
        <begin position="62"/>
        <end position="83"/>
    </location>
</feature>
<evidence type="ECO:0000313" key="8">
    <source>
        <dbReference type="EMBL" id="KAF6175764.1"/>
    </source>
</evidence>
<dbReference type="GO" id="GO:0005783">
    <property type="term" value="C:endoplasmic reticulum"/>
    <property type="evidence" value="ECO:0007669"/>
    <property type="project" value="TreeGrafter"/>
</dbReference>
<reference evidence="8 9" key="1">
    <citation type="journal article" date="2020" name="IScience">
        <title>Genome Sequencing of the Endangered Kingdonia uniflora (Circaeasteraceae, Ranunculales) Reveals Potential Mechanisms of Evolutionary Specialization.</title>
        <authorList>
            <person name="Sun Y."/>
            <person name="Deng T."/>
            <person name="Zhang A."/>
            <person name="Moore M.J."/>
            <person name="Landis J.B."/>
            <person name="Lin N."/>
            <person name="Zhang H."/>
            <person name="Zhang X."/>
            <person name="Huang J."/>
            <person name="Zhang X."/>
            <person name="Sun H."/>
            <person name="Wang H."/>
        </authorList>
    </citation>
    <scope>NUCLEOTIDE SEQUENCE [LARGE SCALE GENOMIC DNA]</scope>
    <source>
        <strain evidence="8">TB1705</strain>
        <tissue evidence="8">Leaf</tissue>
    </source>
</reference>
<keyword evidence="3 5" id="KW-1133">Transmembrane helix</keyword>
<evidence type="ECO:0000256" key="5">
    <source>
        <dbReference type="PROSITE-ProRule" id="PRU01087"/>
    </source>
</evidence>
<comment type="caution">
    <text evidence="8">The sequence shown here is derived from an EMBL/GenBank/DDBJ whole genome shotgun (WGS) entry which is preliminary data.</text>
</comment>
<accession>A0A7J7P9E6</accession>
<dbReference type="EMBL" id="JACGCM010000146">
    <property type="protein sequence ID" value="KAF6175764.1"/>
    <property type="molecule type" value="Genomic_DNA"/>
</dbReference>
<evidence type="ECO:0000256" key="4">
    <source>
        <dbReference type="ARBA" id="ARBA00023136"/>
    </source>
</evidence>
<evidence type="ECO:0000313" key="9">
    <source>
        <dbReference type="Proteomes" id="UP000541444"/>
    </source>
</evidence>